<dbReference type="InterPro" id="IPR018657">
    <property type="entry name" value="LarA-like_N"/>
</dbReference>
<dbReference type="EMBL" id="JPGY02000001">
    <property type="protein sequence ID" value="KRU14019.1"/>
    <property type="molecule type" value="Genomic_DNA"/>
</dbReference>
<accession>A0A0H3JAX8</accession>
<evidence type="ECO:0000313" key="5">
    <source>
        <dbReference type="Proteomes" id="UP000028042"/>
    </source>
</evidence>
<dbReference type="Gene3D" id="3.90.226.30">
    <property type="match status" value="1"/>
</dbReference>
<dbReference type="AlphaFoldDB" id="A0A0H3JAX8"/>
<dbReference type="KEGG" id="cpat:CLPA_c39300"/>
<dbReference type="EMBL" id="CP009268">
    <property type="protein sequence ID" value="AJA53956.1"/>
    <property type="molecule type" value="Genomic_DNA"/>
</dbReference>
<evidence type="ECO:0000259" key="2">
    <source>
        <dbReference type="Pfam" id="PF21113"/>
    </source>
</evidence>
<evidence type="ECO:0000259" key="1">
    <source>
        <dbReference type="Pfam" id="PF09861"/>
    </source>
</evidence>
<dbReference type="NCBIfam" id="NF033504">
    <property type="entry name" value="Ni_dep_LarA"/>
    <property type="match status" value="1"/>
</dbReference>
<name>A0A0H3JAX8_CLOPA</name>
<evidence type="ECO:0000313" key="4">
    <source>
        <dbReference type="EMBL" id="KRU14019.1"/>
    </source>
</evidence>
<dbReference type="eggNOG" id="COG3875">
    <property type="taxonomic scope" value="Bacteria"/>
</dbReference>
<dbReference type="Proteomes" id="UP000028042">
    <property type="component" value="Unassembled WGS sequence"/>
</dbReference>
<dbReference type="Pfam" id="PF09861">
    <property type="entry name" value="Lar_N"/>
    <property type="match status" value="1"/>
</dbReference>
<dbReference type="InterPro" id="IPR048068">
    <property type="entry name" value="LarA-like"/>
</dbReference>
<proteinExistence type="predicted"/>
<keyword evidence="6" id="KW-1185">Reference proteome</keyword>
<dbReference type="PANTHER" id="PTHR33171:SF17">
    <property type="entry name" value="LARA-LIKE N-TERMINAL DOMAIN-CONTAINING PROTEIN"/>
    <property type="match status" value="1"/>
</dbReference>
<dbReference type="PATRIC" id="fig|1262449.3.peg.2194"/>
<dbReference type="InterPro" id="IPR047926">
    <property type="entry name" value="Ni_dep_LarA"/>
</dbReference>
<dbReference type="GeneID" id="93076010"/>
<dbReference type="PANTHER" id="PTHR33171">
    <property type="entry name" value="LAR_N DOMAIN-CONTAINING PROTEIN"/>
    <property type="match status" value="1"/>
</dbReference>
<reference evidence="4 5" key="3">
    <citation type="journal article" name="Genome Announc.">
        <title>Improved Draft Genome Sequence of Clostridium pasteurianum Strain ATCC 6013 (DSM 525) Using a Hybrid Next-Generation Sequencing Approach.</title>
        <authorList>
            <person name="Pyne M.E."/>
            <person name="Utturkar S."/>
            <person name="Brown S.D."/>
            <person name="Moo-Young M."/>
            <person name="Chung D.A."/>
            <person name="Chou C.P."/>
        </authorList>
    </citation>
    <scope>NUCLEOTIDE SEQUENCE [LARGE SCALE GENOMIC DNA]</scope>
    <source>
        <strain evidence="4 5">ATCC 6013</strain>
    </source>
</reference>
<evidence type="ECO:0000313" key="6">
    <source>
        <dbReference type="Proteomes" id="UP000030905"/>
    </source>
</evidence>
<dbReference type="KEGG" id="cpae:CPAST_c39300"/>
<dbReference type="InterPro" id="IPR048520">
    <property type="entry name" value="LarA_C"/>
</dbReference>
<dbReference type="RefSeq" id="WP_003445153.1">
    <property type="nucleotide sequence ID" value="NZ_ANZB01000006.1"/>
</dbReference>
<sequence>MKSIHMKYGNEKIEVSVDEDNLIQIIESNPFNLGKNENEVILDSLANPIGTPRLKDIVAKGEKICIVISDITRAWQRPYKFLPLIVEELNKSGISDKDITFLCAAGTHRNQTEKEHGLLLGPELSKRFKVIDHDCLDKNNLVYLGDTSYGTPVWINKIAMECDHIIITGAIVYHLLAGWAGGKKSILPGISGYESIMANHALSLGENIGDGSNPLVRSGYIENNPVHKDMLEAASFVKPSFMFNVIMGSDGNIAAAVSGNYIEAHKEGRELVNKIDGVKIHEKADLVIASAGGYPKDINLYQSSKTMINMNEAAKEGATLILISQCREGLGGDSDIKDIILNYDNILDREKSLRERYSISKFIGYYVCEMAEKYDFIMVSDIDQSLVKNANIKVVSTIDEALNIVYKKRGENLKTILMPKGANTLPILQD</sequence>
<dbReference type="Proteomes" id="UP000030905">
    <property type="component" value="Chromosome"/>
</dbReference>
<reference evidence="3 6" key="1">
    <citation type="journal article" date="2015" name="Genome Announc.">
        <title>Complete Genome Sequence of the Nitrogen-Fixing and Solvent-Producing Clostridium pasteurianum DSM 525.</title>
        <authorList>
            <person name="Poehlein A."/>
            <person name="Grosse-Honebrink A."/>
            <person name="Zhang Y."/>
            <person name="Minton N.P."/>
            <person name="Daniel R."/>
        </authorList>
    </citation>
    <scope>NUCLEOTIDE SEQUENCE [LARGE SCALE GENOMIC DNA]</scope>
    <source>
        <strain evidence="3">DSM 525</strain>
        <strain evidence="6">DSM 525 / ATCC 6013</strain>
    </source>
</reference>
<reference evidence="4" key="2">
    <citation type="submission" date="2015-10" db="EMBL/GenBank/DDBJ databases">
        <title>Improved Draft Genome Sequence of Clostridium pasteurianum Strain ATCC 6013 (DSM 525) Using a Hybrid Next-Generation Sequencing Approach.</title>
        <authorList>
            <person name="Pyne M.E."/>
            <person name="Utturkar S.M."/>
            <person name="Brown S.D."/>
            <person name="Moo-Young M."/>
            <person name="Chung D.A."/>
            <person name="Chou P.C."/>
        </authorList>
    </citation>
    <scope>NUCLEOTIDE SEQUENCE</scope>
    <source>
        <strain evidence="4">ATCC 6013</strain>
    </source>
</reference>
<dbReference type="Gene3D" id="3.40.50.11440">
    <property type="match status" value="1"/>
</dbReference>
<dbReference type="InterPro" id="IPR043166">
    <property type="entry name" value="LarA-like_C"/>
</dbReference>
<feature type="domain" description="LarA-like N-terminal" evidence="1">
    <location>
        <begin position="8"/>
        <end position="205"/>
    </location>
</feature>
<feature type="domain" description="Lactate racemase C-terminal" evidence="2">
    <location>
        <begin position="282"/>
        <end position="422"/>
    </location>
</feature>
<evidence type="ECO:0000313" key="3">
    <source>
        <dbReference type="EMBL" id="AJA53956.1"/>
    </source>
</evidence>
<dbReference type="GO" id="GO:0050043">
    <property type="term" value="F:lactate racemase activity"/>
    <property type="evidence" value="ECO:0007669"/>
    <property type="project" value="InterPro"/>
</dbReference>
<dbReference type="Pfam" id="PF21113">
    <property type="entry name" value="LarA_C"/>
    <property type="match status" value="1"/>
</dbReference>
<gene>
    <name evidence="3" type="ORF">CLPA_c39300</name>
    <name evidence="4" type="ORF">CP6013_03275</name>
</gene>
<organism evidence="3 6">
    <name type="scientific">Clostridium pasteurianum DSM 525 = ATCC 6013</name>
    <dbReference type="NCBI Taxonomy" id="1262449"/>
    <lineage>
        <taxon>Bacteria</taxon>
        <taxon>Bacillati</taxon>
        <taxon>Bacillota</taxon>
        <taxon>Clostridia</taxon>
        <taxon>Eubacteriales</taxon>
        <taxon>Clostridiaceae</taxon>
        <taxon>Clostridium</taxon>
    </lineage>
</organism>
<protein>
    <submittedName>
        <fullName evidence="3">Uncharacterized protein</fullName>
    </submittedName>
</protein>